<dbReference type="PANTHER" id="PTHR38340">
    <property type="entry name" value="S-LAYER PROTEIN"/>
    <property type="match status" value="1"/>
</dbReference>
<evidence type="ECO:0000256" key="2">
    <source>
        <dbReference type="ARBA" id="ARBA00022525"/>
    </source>
</evidence>
<dbReference type="RefSeq" id="WP_045778970.1">
    <property type="nucleotide sequence ID" value="NZ_LAJX01000087.1"/>
</dbReference>
<dbReference type="InterPro" id="IPR010566">
    <property type="entry name" value="Haemolys_ca-bd"/>
</dbReference>
<name>A0A0F3IJB6_9GAMM</name>
<dbReference type="PROSITE" id="PS00330">
    <property type="entry name" value="HEMOLYSIN_CALCIUM"/>
    <property type="match status" value="4"/>
</dbReference>
<evidence type="ECO:0000256" key="4">
    <source>
        <dbReference type="SAM" id="MobiDB-lite"/>
    </source>
</evidence>
<accession>A0A0F3IJB6</accession>
<dbReference type="GO" id="GO:0005576">
    <property type="term" value="C:extracellular region"/>
    <property type="evidence" value="ECO:0007669"/>
    <property type="project" value="UniProtKB-SubCell"/>
</dbReference>
<feature type="domain" description="Haemolysin-type calcium binding-related" evidence="5">
    <location>
        <begin position="1037"/>
        <end position="1077"/>
    </location>
</feature>
<dbReference type="PRINTS" id="PR00313">
    <property type="entry name" value="CABNDNGRPT"/>
</dbReference>
<dbReference type="Pfam" id="PF06594">
    <property type="entry name" value="HCBP_related"/>
    <property type="match status" value="2"/>
</dbReference>
<dbReference type="InterPro" id="IPR018511">
    <property type="entry name" value="Hemolysin-typ_Ca-bd_CS"/>
</dbReference>
<dbReference type="InterPro" id="IPR050557">
    <property type="entry name" value="RTX_toxin/Mannuronan_C5-epim"/>
</dbReference>
<reference evidence="6 7" key="2">
    <citation type="journal article" date="2016" name="Microb. Ecol.">
        <title>Genome Characteristics of a Novel Type I Methanotroph (Sn10-6) Isolated from a Flooded Indian Rice Field.</title>
        <authorList>
            <person name="Rahalkar M.C."/>
            <person name="Pandit P.S."/>
            <person name="Dhakephalkar P.K."/>
            <person name="Pore S."/>
            <person name="Arora P."/>
            <person name="Kapse N."/>
        </authorList>
    </citation>
    <scope>NUCLEOTIDE SEQUENCE [LARGE SCALE GENOMIC DNA]</scope>
    <source>
        <strain evidence="6 7">Sn10-6</strain>
    </source>
</reference>
<feature type="region of interest" description="Disordered" evidence="4">
    <location>
        <begin position="376"/>
        <end position="397"/>
    </location>
</feature>
<feature type="compositionally biased region" description="Basic and acidic residues" evidence="4">
    <location>
        <begin position="249"/>
        <end position="265"/>
    </location>
</feature>
<evidence type="ECO:0000256" key="3">
    <source>
        <dbReference type="ARBA" id="ARBA00022837"/>
    </source>
</evidence>
<comment type="caution">
    <text evidence="6">The sequence shown here is derived from an EMBL/GenBank/DDBJ whole genome shotgun (WGS) entry which is preliminary data.</text>
</comment>
<dbReference type="EMBL" id="LAJX01000087">
    <property type="protein sequence ID" value="KJV06801.1"/>
    <property type="molecule type" value="Genomic_DNA"/>
</dbReference>
<dbReference type="Gene3D" id="2.150.10.10">
    <property type="entry name" value="Serralysin-like metalloprotease, C-terminal"/>
    <property type="match status" value="5"/>
</dbReference>
<dbReference type="SUPFAM" id="SSF51120">
    <property type="entry name" value="beta-Roll"/>
    <property type="match status" value="5"/>
</dbReference>
<feature type="region of interest" description="Disordered" evidence="4">
    <location>
        <begin position="249"/>
        <end position="294"/>
    </location>
</feature>
<evidence type="ECO:0000259" key="5">
    <source>
        <dbReference type="Pfam" id="PF06594"/>
    </source>
</evidence>
<feature type="compositionally biased region" description="Gly residues" evidence="4">
    <location>
        <begin position="380"/>
        <end position="394"/>
    </location>
</feature>
<dbReference type="InterPro" id="IPR011049">
    <property type="entry name" value="Serralysin-like_metalloprot_C"/>
</dbReference>
<evidence type="ECO:0000313" key="7">
    <source>
        <dbReference type="Proteomes" id="UP000033684"/>
    </source>
</evidence>
<feature type="domain" description="Haemolysin-type calcium binding-related" evidence="5">
    <location>
        <begin position="903"/>
        <end position="945"/>
    </location>
</feature>
<dbReference type="Proteomes" id="UP000033684">
    <property type="component" value="Unassembled WGS sequence"/>
</dbReference>
<dbReference type="GO" id="GO:0005509">
    <property type="term" value="F:calcium ion binding"/>
    <property type="evidence" value="ECO:0007669"/>
    <property type="project" value="InterPro"/>
</dbReference>
<keyword evidence="7" id="KW-1185">Reference proteome</keyword>
<organism evidence="6 7">
    <name type="scientific">Methylocucumis oryzae</name>
    <dbReference type="NCBI Taxonomy" id="1632867"/>
    <lineage>
        <taxon>Bacteria</taxon>
        <taxon>Pseudomonadati</taxon>
        <taxon>Pseudomonadota</taxon>
        <taxon>Gammaproteobacteria</taxon>
        <taxon>Methylococcales</taxon>
        <taxon>Methylococcaceae</taxon>
        <taxon>Methylocucumis</taxon>
    </lineage>
</organism>
<protein>
    <recommendedName>
        <fullName evidence="5">Haemolysin-type calcium binding-related domain-containing protein</fullName>
    </recommendedName>
</protein>
<comment type="subcellular location">
    <subcellularLocation>
        <location evidence="1">Secreted</location>
    </subcellularLocation>
</comment>
<evidence type="ECO:0000256" key="1">
    <source>
        <dbReference type="ARBA" id="ARBA00004613"/>
    </source>
</evidence>
<dbReference type="PATRIC" id="fig|1632867.3.peg.5550"/>
<evidence type="ECO:0000313" key="6">
    <source>
        <dbReference type="EMBL" id="KJV06801.1"/>
    </source>
</evidence>
<dbReference type="PANTHER" id="PTHR38340:SF1">
    <property type="entry name" value="S-LAYER PROTEIN"/>
    <property type="match status" value="1"/>
</dbReference>
<reference evidence="7" key="1">
    <citation type="submission" date="2015-03" db="EMBL/GenBank/DDBJ databases">
        <title>Draft genome sequence of a novel methanotroph (Sn10-6) isolated from flooded ricefield rhizosphere in India.</title>
        <authorList>
            <person name="Pandit P.S."/>
            <person name="Pore S.D."/>
            <person name="Arora P."/>
            <person name="Kapse N.G."/>
            <person name="Dhakephalkar P.K."/>
            <person name="Rahalkar M.C."/>
        </authorList>
    </citation>
    <scope>NUCLEOTIDE SEQUENCE [LARGE SCALE GENOMIC DNA]</scope>
    <source>
        <strain evidence="7">Sn10-6</strain>
    </source>
</reference>
<dbReference type="InterPro" id="IPR001343">
    <property type="entry name" value="Hemolysn_Ca-bd"/>
</dbReference>
<keyword evidence="2" id="KW-0964">Secreted</keyword>
<dbReference type="Pfam" id="PF00353">
    <property type="entry name" value="HemolysinCabind"/>
    <property type="match status" value="9"/>
</dbReference>
<sequence length="1405" mass="151605">MGGFIMPNNGTDQEMTLDALIASMGYKRFFVVLHPAYGMNTPDYDSRSYIYGHESFAIAKGAKFIVKADGTRYIEDYAILPANEDFDYVTQSGQWLQQWADGTFLEDKIDPSGIGKTVLLKFDDDVKNAYVSTHKVIYMASQFEQDYRNNKDSNVPEIVGLTNFTLGTYSLTQDLFDSGVTKFLDADGKPILYGSDQNDSITGTESRTHVDIAKLGFYDDYIENGIHYIGGGGNDQLVGTEYKDKLFGGGDNDKLNGGKDNDTLKGGEGNDILEGGAEDDNLDGGEGSDALEGGSGYDIYQVGTGDRIIDTDGKGHVWQGSMQFRGGDYVSPNLWKDNQGNTYSLMGDTLMIYDLKGTGIIIYQFKNHDLEIDLADPKDNGGGSGGSDGFGGGTTDSSPIVLDLDRNGIITTDLKTGTFFDHGNDGFAEQTGWVSPKDGLLALDRDGNGLIDSGRELFGSNTLLNNGQAAANGYEALAEFDSNHDGKIDVQDPVYSQLTLWQDQNGDGESQAHELLGLAQASVQSIAVTYLSSGLIDNGNAIKQISSFTWNDGSSNQTADVWFKSNEFETIPKLLLPETPDIAVLPNVTGFRTIYDLHQSMLRDGSGELQALVQAFVNAPAEARRGLVDTIIFTWLGVDDIAINSRGSNIDARELAVLELFAGKPFYSTFFHSSDPGLGAGLRLEALYTHMADIVYQQLMDSYFTPLLNDVVFMWNGDTQQFDTDVTANLVSGLASLYSQGEPGIANINEFITTLKNHGELGEQALVSLLAYSDLSYELYVLLGANHPYAGTPNDDRLYGRVNADKMYGREGNDKIETYAGDDMLMGGTGNDTLEGGEDDDTLIGGADNDSLYGGAGNDVYWYNLGDGQEVIYEAESQTDQDIIQFGVTINSSDLIWSRNNNDLIIRFKQTVSDQITLQGFFNSSNQTTFNRFQFADNTFLDATTIKAQLLIGGSGNENLEGYNNSNDVLSGLGGNDTLSGQGGSDTYIFEPGWGQDSILNYDLSVGKVDRVQFGVGISPSDIQFSRSDDEFGTSNDLILSRVGSTDTITLQKYGNEGHYTLELIRFADGTEWDVAYIKHQLLVPTNGNDSLRGFIADDVIYGLAGSDTLGGTDGNDVLFGDQGDDALYGDGSGYHGIGNQVFLNGGVGNDYLSFEMIHSNGSEAAVLVGGKGNDQFTTVSNFTFYFERGDGSDVINIKPTFYSLKNKDTIVLGPGITPSDVHVCQIGAKGFWLDLGGGDQIKWLEQQNSIVASVEQTTLQLLFSDDTLWDRAEIIRHLSIFSSADADNLYGTVNADVIHASDGADYIDGIAGNDSLSGVAGNDTLYGNEGNDQLLGDSGDDSLFGGMGDDTLRGGANNDYIDGSLGNDLIEGGVGNDYLYGRSGSDSYLFGRGSGQDSIGDAKT</sequence>
<keyword evidence="3" id="KW-0106">Calcium</keyword>
<gene>
    <name evidence="6" type="ORF">VZ94_08975</name>
</gene>
<proteinExistence type="predicted"/>